<organism evidence="1 2">
    <name type="scientific">Ditylenchus dipsaci</name>
    <dbReference type="NCBI Taxonomy" id="166011"/>
    <lineage>
        <taxon>Eukaryota</taxon>
        <taxon>Metazoa</taxon>
        <taxon>Ecdysozoa</taxon>
        <taxon>Nematoda</taxon>
        <taxon>Chromadorea</taxon>
        <taxon>Rhabditida</taxon>
        <taxon>Tylenchina</taxon>
        <taxon>Tylenchomorpha</taxon>
        <taxon>Sphaerularioidea</taxon>
        <taxon>Anguinidae</taxon>
        <taxon>Anguininae</taxon>
        <taxon>Ditylenchus</taxon>
    </lineage>
</organism>
<dbReference type="WBParaSite" id="jg11325">
    <property type="protein sequence ID" value="jg11325"/>
    <property type="gene ID" value="jg11325"/>
</dbReference>
<accession>A0A915CPQ3</accession>
<sequence length="80" mass="9048">MFGERPSLSCCQSKIDQHKTLKADLEESARSRNSQNGGCCLTRCFSDKQQNLTENLKNMTQRIVNKEVEGTNNFLKVHAS</sequence>
<evidence type="ECO:0000313" key="1">
    <source>
        <dbReference type="Proteomes" id="UP000887574"/>
    </source>
</evidence>
<proteinExistence type="predicted"/>
<reference evidence="2" key="1">
    <citation type="submission" date="2022-11" db="UniProtKB">
        <authorList>
            <consortium name="WormBaseParasite"/>
        </authorList>
    </citation>
    <scope>IDENTIFICATION</scope>
</reference>
<evidence type="ECO:0000313" key="2">
    <source>
        <dbReference type="WBParaSite" id="jg11325"/>
    </source>
</evidence>
<keyword evidence="1" id="KW-1185">Reference proteome</keyword>
<dbReference type="Proteomes" id="UP000887574">
    <property type="component" value="Unplaced"/>
</dbReference>
<name>A0A915CPQ3_9BILA</name>
<dbReference type="AlphaFoldDB" id="A0A915CPQ3"/>
<protein>
    <submittedName>
        <fullName evidence="2">Uncharacterized protein</fullName>
    </submittedName>
</protein>